<dbReference type="PANTHER" id="PTHR43252">
    <property type="entry name" value="TRANSCRIPTIONAL REGULATOR YQJI"/>
    <property type="match status" value="1"/>
</dbReference>
<proteinExistence type="predicted"/>
<dbReference type="Proteomes" id="UP000198615">
    <property type="component" value="Unassembled WGS sequence"/>
</dbReference>
<dbReference type="InterPro" id="IPR036390">
    <property type="entry name" value="WH_DNA-bd_sf"/>
</dbReference>
<keyword evidence="2" id="KW-0238">DNA-binding</keyword>
<dbReference type="GO" id="GO:0003677">
    <property type="term" value="F:DNA binding"/>
    <property type="evidence" value="ECO:0007669"/>
    <property type="project" value="UniProtKB-KW"/>
</dbReference>
<accession>A0A8G2EWN0</accession>
<name>A0A8G2EWN0_9PROT</name>
<dbReference type="Gene3D" id="6.10.140.1570">
    <property type="match status" value="1"/>
</dbReference>
<evidence type="ECO:0000313" key="2">
    <source>
        <dbReference type="EMBL" id="SDF06380.1"/>
    </source>
</evidence>
<evidence type="ECO:0000313" key="3">
    <source>
        <dbReference type="Proteomes" id="UP000198615"/>
    </source>
</evidence>
<evidence type="ECO:0000259" key="1">
    <source>
        <dbReference type="Pfam" id="PF03551"/>
    </source>
</evidence>
<dbReference type="InterPro" id="IPR005149">
    <property type="entry name" value="Tscrpt_reg_PadR_N"/>
</dbReference>
<dbReference type="AlphaFoldDB" id="A0A8G2EWN0"/>
<dbReference type="PANTHER" id="PTHR43252:SF6">
    <property type="entry name" value="NEGATIVE TRANSCRIPTION REGULATOR PADR"/>
    <property type="match status" value="1"/>
</dbReference>
<protein>
    <submittedName>
        <fullName evidence="2">DNA-binding transcriptional regulator, PadR family</fullName>
    </submittedName>
</protein>
<dbReference type="OrthoDB" id="3186544at2"/>
<dbReference type="Gene3D" id="1.10.10.10">
    <property type="entry name" value="Winged helix-like DNA-binding domain superfamily/Winged helix DNA-binding domain"/>
    <property type="match status" value="1"/>
</dbReference>
<dbReference type="RefSeq" id="WP_028793030.1">
    <property type="nucleotide sequence ID" value="NZ_FNBW01000001.1"/>
</dbReference>
<feature type="domain" description="Transcription regulator PadR N-terminal" evidence="1">
    <location>
        <begin position="8"/>
        <end position="79"/>
    </location>
</feature>
<dbReference type="InterPro" id="IPR036388">
    <property type="entry name" value="WH-like_DNA-bd_sf"/>
</dbReference>
<keyword evidence="3" id="KW-1185">Reference proteome</keyword>
<organism evidence="2 3">
    <name type="scientific">Thalassobaculum litoreum DSM 18839</name>
    <dbReference type="NCBI Taxonomy" id="1123362"/>
    <lineage>
        <taxon>Bacteria</taxon>
        <taxon>Pseudomonadati</taxon>
        <taxon>Pseudomonadota</taxon>
        <taxon>Alphaproteobacteria</taxon>
        <taxon>Rhodospirillales</taxon>
        <taxon>Thalassobaculaceae</taxon>
        <taxon>Thalassobaculum</taxon>
    </lineage>
</organism>
<sequence length="189" mass="20978">MDVRTLCLAVLTKGEATGYEIKKMFEEGPFAHFQSASFGSIYPALSRLLSEGLVEARAQEQDGRPDKKVYSITPAGDAVVDAALTVTPEDDIFRSDFLFLLFFATRLSEARVIELIDERVATYRAKQEHIAEQIAARTDSDCCGDPGRETVAGFGVALYRAAADYLESNRETLIEELRAYRARRPEAAE</sequence>
<comment type="caution">
    <text evidence="2">The sequence shown here is derived from an EMBL/GenBank/DDBJ whole genome shotgun (WGS) entry which is preliminary data.</text>
</comment>
<dbReference type="Pfam" id="PF03551">
    <property type="entry name" value="PadR"/>
    <property type="match status" value="1"/>
</dbReference>
<dbReference type="EMBL" id="FNBW01000001">
    <property type="protein sequence ID" value="SDF06380.1"/>
    <property type="molecule type" value="Genomic_DNA"/>
</dbReference>
<reference evidence="2 3" key="1">
    <citation type="submission" date="2016-10" db="EMBL/GenBank/DDBJ databases">
        <authorList>
            <person name="Varghese N."/>
            <person name="Submissions S."/>
        </authorList>
    </citation>
    <scope>NUCLEOTIDE SEQUENCE [LARGE SCALE GENOMIC DNA]</scope>
    <source>
        <strain evidence="2 3">DSM 18839</strain>
    </source>
</reference>
<gene>
    <name evidence="2" type="ORF">SAMN05660686_00097</name>
</gene>
<dbReference type="SUPFAM" id="SSF46785">
    <property type="entry name" value="Winged helix' DNA-binding domain"/>
    <property type="match status" value="1"/>
</dbReference>